<evidence type="ECO:0000256" key="15">
    <source>
        <dbReference type="ARBA" id="ARBA00043176"/>
    </source>
</evidence>
<dbReference type="PANTHER" id="PTHR20858">
    <property type="entry name" value="PHOSPHOMETHYLPYRIMIDINE KINASE"/>
    <property type="match status" value="1"/>
</dbReference>
<organism evidence="17 18">
    <name type="scientific">Thermoflavimicrobium daqui</name>
    <dbReference type="NCBI Taxonomy" id="2137476"/>
    <lineage>
        <taxon>Bacteria</taxon>
        <taxon>Bacillati</taxon>
        <taxon>Bacillota</taxon>
        <taxon>Bacilli</taxon>
        <taxon>Bacillales</taxon>
        <taxon>Thermoactinomycetaceae</taxon>
        <taxon>Thermoflavimicrobium</taxon>
    </lineage>
</organism>
<keyword evidence="12" id="KW-0784">Thiamine biosynthesis</keyword>
<dbReference type="EC" id="2.7.4.7" evidence="6"/>
<evidence type="ECO:0000256" key="12">
    <source>
        <dbReference type="ARBA" id="ARBA00022977"/>
    </source>
</evidence>
<evidence type="ECO:0000256" key="13">
    <source>
        <dbReference type="ARBA" id="ARBA00037917"/>
    </source>
</evidence>
<name>A0A364K932_9BACL</name>
<keyword evidence="18" id="KW-1185">Reference proteome</keyword>
<comment type="pathway">
    <text evidence="3">Cofactor biosynthesis; thiamine diphosphate biosynthesis; 4-amino-2-methyl-5-diphosphomethylpyrimidine from 5-amino-1-(5-phospho-D-ribosyl)imidazole: step 3/3.</text>
</comment>
<evidence type="ECO:0000256" key="11">
    <source>
        <dbReference type="ARBA" id="ARBA00022840"/>
    </source>
</evidence>
<dbReference type="CDD" id="cd01169">
    <property type="entry name" value="HMPP_kinase"/>
    <property type="match status" value="1"/>
</dbReference>
<dbReference type="NCBIfam" id="TIGR00097">
    <property type="entry name" value="HMP-P_kinase"/>
    <property type="match status" value="1"/>
</dbReference>
<dbReference type="GO" id="GO:0005524">
    <property type="term" value="F:ATP binding"/>
    <property type="evidence" value="ECO:0007669"/>
    <property type="project" value="UniProtKB-KW"/>
</dbReference>
<evidence type="ECO:0000256" key="8">
    <source>
        <dbReference type="ARBA" id="ARBA00022679"/>
    </source>
</evidence>
<evidence type="ECO:0000256" key="9">
    <source>
        <dbReference type="ARBA" id="ARBA00022741"/>
    </source>
</evidence>
<feature type="domain" description="Pyridoxamine kinase/Phosphomethylpyrimidine kinase" evidence="16">
    <location>
        <begin position="15"/>
        <end position="260"/>
    </location>
</feature>
<dbReference type="OrthoDB" id="9810880at2"/>
<dbReference type="Gene3D" id="3.40.1190.20">
    <property type="match status" value="1"/>
</dbReference>
<reference evidence="17 18" key="1">
    <citation type="submission" date="2018-06" db="EMBL/GenBank/DDBJ databases">
        <title>Thermoflavimicrobium daqus sp. nov., a thermophilic microbe isolated from Moutai-flavour Daqu.</title>
        <authorList>
            <person name="Wang X."/>
            <person name="Zhou H."/>
        </authorList>
    </citation>
    <scope>NUCLEOTIDE SEQUENCE [LARGE SCALE GENOMIC DNA]</scope>
    <source>
        <strain evidence="17 18">FBKL4.011</strain>
    </source>
</reference>
<evidence type="ECO:0000313" key="18">
    <source>
        <dbReference type="Proteomes" id="UP000251213"/>
    </source>
</evidence>
<dbReference type="InterPro" id="IPR004399">
    <property type="entry name" value="HMP/HMP-P_kinase_dom"/>
</dbReference>
<evidence type="ECO:0000256" key="4">
    <source>
        <dbReference type="ARBA" id="ARBA00009879"/>
    </source>
</evidence>
<gene>
    <name evidence="17" type="primary">thiD</name>
    <name evidence="17" type="ORF">DL897_01755</name>
</gene>
<evidence type="ECO:0000256" key="1">
    <source>
        <dbReference type="ARBA" id="ARBA00000151"/>
    </source>
</evidence>
<dbReference type="EC" id="2.7.1.49" evidence="5"/>
<protein>
    <recommendedName>
        <fullName evidence="7">Hydroxymethylpyrimidine/phosphomethylpyrimidine kinase</fullName>
        <ecNumber evidence="5">2.7.1.49</ecNumber>
        <ecNumber evidence="6">2.7.4.7</ecNumber>
    </recommendedName>
    <alternativeName>
        <fullName evidence="14">Hydroxymethylpyrimidine kinase</fullName>
    </alternativeName>
    <alternativeName>
        <fullName evidence="15">Hydroxymethylpyrimidine phosphate kinase</fullName>
    </alternativeName>
</protein>
<sequence length="273" mass="29475">MNQKVARALTIAGSDSGGGAGIQADLKTFQELHVYGMSAITAITVQNTLGVHGIQEIRPDIVASQIEAVTTDIGVDAVKTGMISNIKIMEAIASLVKKYKLSNLVIDPVMISKSGHALLKEDARLALKELLIPLAMVITPNLPEAEVLVGHSLDNMAARKEAAQYLRDLGAKHVVIKGGHLSDQENADDLFYNGNEFTLLSSPRFHTQHTHGTGCTFSAAITAYLAKGEAPDIAVQRAKNYITDAIRYPLNIGQGHGPTNHWAHRLQEEQNEK</sequence>
<dbReference type="FunFam" id="3.40.1190.20:FF:000003">
    <property type="entry name" value="Phosphomethylpyrimidine kinase ThiD"/>
    <property type="match status" value="1"/>
</dbReference>
<dbReference type="GO" id="GO:0008972">
    <property type="term" value="F:phosphomethylpyrimidine kinase activity"/>
    <property type="evidence" value="ECO:0007669"/>
    <property type="project" value="UniProtKB-EC"/>
</dbReference>
<evidence type="ECO:0000256" key="3">
    <source>
        <dbReference type="ARBA" id="ARBA00004769"/>
    </source>
</evidence>
<dbReference type="InterPro" id="IPR013749">
    <property type="entry name" value="PM/HMP-P_kinase-1"/>
</dbReference>
<comment type="pathway">
    <text evidence="13">Cofactor biosynthesis; thiamine diphosphate biosynthesis; 4-amino-2-methyl-5-diphosphomethylpyrimidine from 5-amino-1-(5-phospho-D-ribosyl)imidazole: step 2/3.</text>
</comment>
<dbReference type="AlphaFoldDB" id="A0A364K932"/>
<dbReference type="GO" id="GO:0008902">
    <property type="term" value="F:hydroxymethylpyrimidine kinase activity"/>
    <property type="evidence" value="ECO:0007669"/>
    <property type="project" value="UniProtKB-EC"/>
</dbReference>
<dbReference type="RefSeq" id="WP_113657408.1">
    <property type="nucleotide sequence ID" value="NZ_KZ845663.1"/>
</dbReference>
<evidence type="ECO:0000256" key="5">
    <source>
        <dbReference type="ARBA" id="ARBA00012135"/>
    </source>
</evidence>
<reference evidence="17 18" key="2">
    <citation type="submission" date="2018-06" db="EMBL/GenBank/DDBJ databases">
        <authorList>
            <person name="Zhirakovskaya E."/>
        </authorList>
    </citation>
    <scope>NUCLEOTIDE SEQUENCE [LARGE SCALE GENOMIC DNA]</scope>
    <source>
        <strain evidence="17 18">FBKL4.011</strain>
    </source>
</reference>
<dbReference type="EMBL" id="QJKK01000001">
    <property type="protein sequence ID" value="RAL26803.1"/>
    <property type="molecule type" value="Genomic_DNA"/>
</dbReference>
<dbReference type="SUPFAM" id="SSF53613">
    <property type="entry name" value="Ribokinase-like"/>
    <property type="match status" value="1"/>
</dbReference>
<dbReference type="GO" id="GO:0009228">
    <property type="term" value="P:thiamine biosynthetic process"/>
    <property type="evidence" value="ECO:0007669"/>
    <property type="project" value="UniProtKB-KW"/>
</dbReference>
<keyword evidence="8" id="KW-0808">Transferase</keyword>
<keyword evidence="9" id="KW-0547">Nucleotide-binding</keyword>
<evidence type="ECO:0000256" key="14">
    <source>
        <dbReference type="ARBA" id="ARBA00042102"/>
    </source>
</evidence>
<dbReference type="Proteomes" id="UP000251213">
    <property type="component" value="Unassembled WGS sequence"/>
</dbReference>
<dbReference type="InterPro" id="IPR029056">
    <property type="entry name" value="Ribokinase-like"/>
</dbReference>
<evidence type="ECO:0000256" key="10">
    <source>
        <dbReference type="ARBA" id="ARBA00022777"/>
    </source>
</evidence>
<comment type="caution">
    <text evidence="17">The sequence shown here is derived from an EMBL/GenBank/DDBJ whole genome shotgun (WGS) entry which is preliminary data.</text>
</comment>
<dbReference type="Pfam" id="PF08543">
    <property type="entry name" value="Phos_pyr_kin"/>
    <property type="match status" value="1"/>
</dbReference>
<evidence type="ECO:0000256" key="2">
    <source>
        <dbReference type="ARBA" id="ARBA00000565"/>
    </source>
</evidence>
<keyword evidence="11" id="KW-0067">ATP-binding</keyword>
<comment type="catalytic activity">
    <reaction evidence="1">
        <text>4-amino-5-hydroxymethyl-2-methylpyrimidine + ATP = 4-amino-2-methyl-5-(phosphooxymethyl)pyrimidine + ADP + H(+)</text>
        <dbReference type="Rhea" id="RHEA:23096"/>
        <dbReference type="ChEBI" id="CHEBI:15378"/>
        <dbReference type="ChEBI" id="CHEBI:16892"/>
        <dbReference type="ChEBI" id="CHEBI:30616"/>
        <dbReference type="ChEBI" id="CHEBI:58354"/>
        <dbReference type="ChEBI" id="CHEBI:456216"/>
        <dbReference type="EC" id="2.7.1.49"/>
    </reaction>
</comment>
<proteinExistence type="inferred from homology"/>
<accession>A0A364K932</accession>
<keyword evidence="10 17" id="KW-0418">Kinase</keyword>
<comment type="similarity">
    <text evidence="4">Belongs to the ThiD family.</text>
</comment>
<evidence type="ECO:0000256" key="7">
    <source>
        <dbReference type="ARBA" id="ARBA00019161"/>
    </source>
</evidence>
<evidence type="ECO:0000256" key="6">
    <source>
        <dbReference type="ARBA" id="ARBA00012963"/>
    </source>
</evidence>
<dbReference type="GO" id="GO:0005829">
    <property type="term" value="C:cytosol"/>
    <property type="evidence" value="ECO:0007669"/>
    <property type="project" value="TreeGrafter"/>
</dbReference>
<dbReference type="PANTHER" id="PTHR20858:SF17">
    <property type="entry name" value="HYDROXYMETHYLPYRIMIDINE_PHOSPHOMETHYLPYRIMIDINE KINASE THI20-RELATED"/>
    <property type="match status" value="1"/>
</dbReference>
<comment type="catalytic activity">
    <reaction evidence="2">
        <text>4-amino-2-methyl-5-(phosphooxymethyl)pyrimidine + ATP = 4-amino-2-methyl-5-(diphosphooxymethyl)pyrimidine + ADP</text>
        <dbReference type="Rhea" id="RHEA:19893"/>
        <dbReference type="ChEBI" id="CHEBI:30616"/>
        <dbReference type="ChEBI" id="CHEBI:57841"/>
        <dbReference type="ChEBI" id="CHEBI:58354"/>
        <dbReference type="ChEBI" id="CHEBI:456216"/>
        <dbReference type="EC" id="2.7.4.7"/>
    </reaction>
</comment>
<evidence type="ECO:0000313" key="17">
    <source>
        <dbReference type="EMBL" id="RAL26803.1"/>
    </source>
</evidence>
<evidence type="ECO:0000259" key="16">
    <source>
        <dbReference type="Pfam" id="PF08543"/>
    </source>
</evidence>